<comment type="catalytic activity">
    <reaction evidence="16">
        <text>L-lysyl-L-lysine(out) = L-lysyl-L-lysine(in)</text>
        <dbReference type="Rhea" id="RHEA:79403"/>
        <dbReference type="ChEBI" id="CHEBI:229956"/>
    </reaction>
</comment>
<evidence type="ECO:0000256" key="24">
    <source>
        <dbReference type="ARBA" id="ARBA00046376"/>
    </source>
</evidence>
<evidence type="ECO:0000256" key="4">
    <source>
        <dbReference type="ARBA" id="ARBA00022692"/>
    </source>
</evidence>
<feature type="transmembrane region" description="Helical" evidence="26">
    <location>
        <begin position="416"/>
        <end position="435"/>
    </location>
</feature>
<comment type="catalytic activity">
    <reaction evidence="20">
        <text>L-lysyl-glycine(out) = L-lysyl-glycine(in)</text>
        <dbReference type="Rhea" id="RHEA:79407"/>
        <dbReference type="ChEBI" id="CHEBI:191202"/>
    </reaction>
</comment>
<dbReference type="Pfam" id="PF07690">
    <property type="entry name" value="MFS_1"/>
    <property type="match status" value="1"/>
</dbReference>
<keyword evidence="5 26" id="KW-1133">Transmembrane helix</keyword>
<comment type="subcellular location">
    <subcellularLocation>
        <location evidence="1">Lysosome membrane</location>
        <topology evidence="1">Multi-pass membrane protein</topology>
    </subcellularLocation>
</comment>
<comment type="catalytic activity">
    <reaction evidence="15">
        <text>L-arginyl-L-alpha-amino acid(out) = L-arginyl-L-alpha-amino acid(in)</text>
        <dbReference type="Rhea" id="RHEA:79371"/>
        <dbReference type="ChEBI" id="CHEBI:84315"/>
    </reaction>
</comment>
<feature type="compositionally biased region" description="Polar residues" evidence="25">
    <location>
        <begin position="501"/>
        <end position="515"/>
    </location>
</feature>
<evidence type="ECO:0000256" key="5">
    <source>
        <dbReference type="ARBA" id="ARBA00022989"/>
    </source>
</evidence>
<feature type="region of interest" description="Disordered" evidence="25">
    <location>
        <begin position="499"/>
        <end position="524"/>
    </location>
</feature>
<evidence type="ECO:0000256" key="17">
    <source>
        <dbReference type="ARBA" id="ARBA00044903"/>
    </source>
</evidence>
<comment type="catalytic activity">
    <reaction evidence="17">
        <text>L-arginyl-glycine(out) = L-arginyl-glycine(in)</text>
        <dbReference type="Rhea" id="RHEA:79391"/>
        <dbReference type="ChEBI" id="CHEBI:229955"/>
    </reaction>
</comment>
<feature type="transmembrane region" description="Helical" evidence="26">
    <location>
        <begin position="91"/>
        <end position="112"/>
    </location>
</feature>
<reference evidence="28 29" key="1">
    <citation type="submission" date="2023-09" db="EMBL/GenBank/DDBJ databases">
        <title>Pangenome analysis of Batrachochytrium dendrobatidis and related Chytrids.</title>
        <authorList>
            <person name="Yacoub M.N."/>
            <person name="Stajich J.E."/>
            <person name="James T.Y."/>
        </authorList>
    </citation>
    <scope>NUCLEOTIDE SEQUENCE [LARGE SCALE GENOMIC DNA]</scope>
    <source>
        <strain evidence="28 29">JEL0888</strain>
    </source>
</reference>
<keyword evidence="6 26" id="KW-0472">Membrane</keyword>
<comment type="catalytic activity">
    <reaction evidence="18">
        <text>L-histidyl-L-alpha-amino acid(out) = L-histidyl-L-alpha-amino acid(in)</text>
        <dbReference type="Rhea" id="RHEA:79379"/>
        <dbReference type="ChEBI" id="CHEBI:229964"/>
    </reaction>
</comment>
<dbReference type="Gene3D" id="1.20.1250.20">
    <property type="entry name" value="MFS general substrate transporter like domains"/>
    <property type="match status" value="2"/>
</dbReference>
<evidence type="ECO:0000256" key="14">
    <source>
        <dbReference type="ARBA" id="ARBA00044898"/>
    </source>
</evidence>
<feature type="region of interest" description="Disordered" evidence="25">
    <location>
        <begin position="184"/>
        <end position="254"/>
    </location>
</feature>
<evidence type="ECO:0000256" key="25">
    <source>
        <dbReference type="SAM" id="MobiDB-lite"/>
    </source>
</evidence>
<dbReference type="SUPFAM" id="SSF103473">
    <property type="entry name" value="MFS general substrate transporter"/>
    <property type="match status" value="1"/>
</dbReference>
<evidence type="ECO:0000256" key="26">
    <source>
        <dbReference type="SAM" id="Phobius"/>
    </source>
</evidence>
<evidence type="ECO:0000256" key="21">
    <source>
        <dbReference type="ARBA" id="ARBA00044985"/>
    </source>
</evidence>
<feature type="transmembrane region" description="Helical" evidence="26">
    <location>
        <begin position="270"/>
        <end position="289"/>
    </location>
</feature>
<evidence type="ECO:0000259" key="27">
    <source>
        <dbReference type="PROSITE" id="PS50850"/>
    </source>
</evidence>
<comment type="catalytic activity">
    <reaction evidence="11">
        <text>L-alpha-aminoacyl-L-histidine(out) = L-alpha-aminoacyl-L-histidine(in)</text>
        <dbReference type="Rhea" id="RHEA:79375"/>
        <dbReference type="ChEBI" id="CHEBI:229967"/>
    </reaction>
</comment>
<evidence type="ECO:0000256" key="6">
    <source>
        <dbReference type="ARBA" id="ARBA00023136"/>
    </source>
</evidence>
<feature type="domain" description="Major facilitator superfamily (MFS) profile" evidence="27">
    <location>
        <begin position="1"/>
        <end position="439"/>
    </location>
</feature>
<comment type="subunit">
    <text evidence="24">Homodimer. Interacts with lysosomal protein GLMP (via lumenal domain); the interaction starts while both proteins are still in the endoplasmic reticulum and is required for stabilization of MFSD1 in lysosomes but has no direct effect on its targeting to lysosomes or transporter activity.</text>
</comment>
<feature type="transmembrane region" description="Helical" evidence="26">
    <location>
        <begin position="57"/>
        <end position="79"/>
    </location>
</feature>
<comment type="catalytic activity">
    <reaction evidence="8">
        <text>L-lysyl-L-alanine(out) = L-lysyl-L-alanine(in)</text>
        <dbReference type="Rhea" id="RHEA:79399"/>
        <dbReference type="ChEBI" id="CHEBI:229954"/>
    </reaction>
</comment>
<evidence type="ECO:0000256" key="10">
    <source>
        <dbReference type="ARBA" id="ARBA00044881"/>
    </source>
</evidence>
<dbReference type="PROSITE" id="PS50850">
    <property type="entry name" value="MFS"/>
    <property type="match status" value="1"/>
</dbReference>
<evidence type="ECO:0000256" key="18">
    <source>
        <dbReference type="ARBA" id="ARBA00044912"/>
    </source>
</evidence>
<dbReference type="InterPro" id="IPR011701">
    <property type="entry name" value="MFS"/>
</dbReference>
<feature type="transmembrane region" description="Helical" evidence="26">
    <location>
        <begin position="377"/>
        <end position="396"/>
    </location>
</feature>
<dbReference type="InterPro" id="IPR020846">
    <property type="entry name" value="MFS_dom"/>
</dbReference>
<feature type="transmembrane region" description="Helical" evidence="26">
    <location>
        <begin position="321"/>
        <end position="340"/>
    </location>
</feature>
<comment type="catalytic activity">
    <reaction evidence="19">
        <text>L-alanyl-L-lysine(out) = L-alanyl-L-lysine(in)</text>
        <dbReference type="Rhea" id="RHEA:79415"/>
        <dbReference type="ChEBI" id="CHEBI:192470"/>
    </reaction>
</comment>
<feature type="transmembrane region" description="Helical" evidence="26">
    <location>
        <begin position="346"/>
        <end position="370"/>
    </location>
</feature>
<evidence type="ECO:0000313" key="29">
    <source>
        <dbReference type="Proteomes" id="UP001527925"/>
    </source>
</evidence>
<organism evidence="28 29">
    <name type="scientific">Polyrhizophydium stewartii</name>
    <dbReference type="NCBI Taxonomy" id="2732419"/>
    <lineage>
        <taxon>Eukaryota</taxon>
        <taxon>Fungi</taxon>
        <taxon>Fungi incertae sedis</taxon>
        <taxon>Chytridiomycota</taxon>
        <taxon>Chytridiomycota incertae sedis</taxon>
        <taxon>Chytridiomycetes</taxon>
        <taxon>Rhizophydiales</taxon>
        <taxon>Rhizophydiales incertae sedis</taxon>
        <taxon>Polyrhizophydium</taxon>
    </lineage>
</organism>
<accession>A0ABR4N106</accession>
<evidence type="ECO:0000256" key="2">
    <source>
        <dbReference type="ARBA" id="ARBA00008335"/>
    </source>
</evidence>
<proteinExistence type="inferred from homology"/>
<comment type="catalytic activity">
    <reaction evidence="10">
        <text>L-alpha-aminoacyl-L-arginine(out) = L-alpha-aminoacyl-L-arginine(in)</text>
        <dbReference type="Rhea" id="RHEA:79367"/>
        <dbReference type="ChEBI" id="CHEBI:229968"/>
    </reaction>
</comment>
<keyword evidence="4 26" id="KW-0812">Transmembrane</keyword>
<comment type="catalytic activity">
    <reaction evidence="9">
        <text>L-histidyl-glycine(out) = L-histidyl-glycine(in)</text>
        <dbReference type="Rhea" id="RHEA:79395"/>
        <dbReference type="ChEBI" id="CHEBI:229957"/>
    </reaction>
</comment>
<dbReference type="InterPro" id="IPR052187">
    <property type="entry name" value="MFSD1"/>
</dbReference>
<evidence type="ECO:0000256" key="8">
    <source>
        <dbReference type="ARBA" id="ARBA00044876"/>
    </source>
</evidence>
<keyword evidence="7" id="KW-0458">Lysosome</keyword>
<evidence type="ECO:0000256" key="12">
    <source>
        <dbReference type="ARBA" id="ARBA00044891"/>
    </source>
</evidence>
<dbReference type="PANTHER" id="PTHR23512">
    <property type="entry name" value="MAJOR FACILITATOR SUPERFAMILY DOMAIN-CONTAINING PROTEIN 1"/>
    <property type="match status" value="1"/>
</dbReference>
<dbReference type="Proteomes" id="UP001527925">
    <property type="component" value="Unassembled WGS sequence"/>
</dbReference>
<evidence type="ECO:0000256" key="20">
    <source>
        <dbReference type="ARBA" id="ARBA00044924"/>
    </source>
</evidence>
<evidence type="ECO:0000256" key="9">
    <source>
        <dbReference type="ARBA" id="ARBA00044878"/>
    </source>
</evidence>
<evidence type="ECO:0000256" key="13">
    <source>
        <dbReference type="ARBA" id="ARBA00044893"/>
    </source>
</evidence>
<evidence type="ECO:0000256" key="19">
    <source>
        <dbReference type="ARBA" id="ARBA00044919"/>
    </source>
</evidence>
<comment type="catalytic activity">
    <reaction evidence="14">
        <text>L-aspartyl-L-lysine(out) = L-aspartyl-L-lysine(in)</text>
        <dbReference type="Rhea" id="RHEA:79411"/>
        <dbReference type="ChEBI" id="CHEBI:229953"/>
    </reaction>
</comment>
<evidence type="ECO:0000256" key="11">
    <source>
        <dbReference type="ARBA" id="ARBA00044884"/>
    </source>
</evidence>
<comment type="catalytic activity">
    <reaction evidence="12">
        <text>L-lysyl-L-alpha-amino acid(out) = L-lysyl-L-alpha-amino acid(in)</text>
        <dbReference type="Rhea" id="RHEA:79387"/>
        <dbReference type="ChEBI" id="CHEBI:229965"/>
    </reaction>
</comment>
<comment type="catalytic activity">
    <reaction evidence="13">
        <text>L-alpha-aminoacyl-L-lysine(out) = L-alpha-aminoacyl-L-lysine(in)</text>
        <dbReference type="Rhea" id="RHEA:79383"/>
        <dbReference type="ChEBI" id="CHEBI:229966"/>
    </reaction>
</comment>
<gene>
    <name evidence="28" type="ORF">HK105_207383</name>
</gene>
<keyword evidence="29" id="KW-1185">Reference proteome</keyword>
<comment type="function">
    <text evidence="23">Lysosomal dipeptide uniporter that selectively exports lysine, arginine or histidine-containing dipeptides with a net positive charge from the lysosome lumen into the cytosol. Could play a role in a specific type of protein O-glycosylation indirectly regulating macrophages migration and tissue invasion. Also essential for liver homeostasis.</text>
</comment>
<name>A0ABR4N106_9FUNG</name>
<evidence type="ECO:0000256" key="22">
    <source>
        <dbReference type="ARBA" id="ARBA00045018"/>
    </source>
</evidence>
<dbReference type="PANTHER" id="PTHR23512:SF3">
    <property type="entry name" value="MAJOR FACILITATOR SUPERFAMILY DOMAIN-CONTAINING PROTEIN 1"/>
    <property type="match status" value="1"/>
</dbReference>
<comment type="similarity">
    <text evidence="2">Belongs to the major facilitator superfamily.</text>
</comment>
<dbReference type="InterPro" id="IPR036259">
    <property type="entry name" value="MFS_trans_sf"/>
</dbReference>
<evidence type="ECO:0000256" key="7">
    <source>
        <dbReference type="ARBA" id="ARBA00023228"/>
    </source>
</evidence>
<evidence type="ECO:0000313" key="28">
    <source>
        <dbReference type="EMBL" id="KAL2913143.1"/>
    </source>
</evidence>
<protein>
    <recommendedName>
        <fullName evidence="21">Lysosomal dipeptide transporter MFSD1</fullName>
    </recommendedName>
    <alternativeName>
        <fullName evidence="22">Major facilitator superfamily domain-containing protein 1</fullName>
    </alternativeName>
</protein>
<keyword evidence="3" id="KW-0813">Transport</keyword>
<evidence type="ECO:0000256" key="15">
    <source>
        <dbReference type="ARBA" id="ARBA00044899"/>
    </source>
</evidence>
<feature type="transmembrane region" description="Helical" evidence="26">
    <location>
        <begin position="151"/>
        <end position="174"/>
    </location>
</feature>
<evidence type="ECO:0000256" key="1">
    <source>
        <dbReference type="ARBA" id="ARBA00004155"/>
    </source>
</evidence>
<evidence type="ECO:0000256" key="3">
    <source>
        <dbReference type="ARBA" id="ARBA00022448"/>
    </source>
</evidence>
<comment type="caution">
    <text evidence="28">The sequence shown here is derived from an EMBL/GenBank/DDBJ whole genome shotgun (WGS) entry which is preliminary data.</text>
</comment>
<feature type="transmembrane region" description="Helical" evidence="26">
    <location>
        <begin position="31"/>
        <end position="51"/>
    </location>
</feature>
<dbReference type="EMBL" id="JADGIZ020000051">
    <property type="protein sequence ID" value="KAL2913143.1"/>
    <property type="molecule type" value="Genomic_DNA"/>
</dbReference>
<evidence type="ECO:0000256" key="16">
    <source>
        <dbReference type="ARBA" id="ARBA00044900"/>
    </source>
</evidence>
<evidence type="ECO:0000256" key="23">
    <source>
        <dbReference type="ARBA" id="ARBA00045709"/>
    </source>
</evidence>
<sequence length="551" mass="57499">MRSYDLPSALNVPLYEWLGSSYDTYQMQINLLYSVYSLPNVVLPLVAGVAVDRFSPSVMMLAFSAMVCTGQALFAMGVVARAFPIMAVGRFLFGVGGESLEVAAASIVTSWFHGHRGLGLALGLNLASARVATAVNDNVSPLVAVRASTPAAMWVGLAVTVASFGAAVALAVIARRAGSVQVSRRTASGDIEDDPPAQTVLGPAALDPKTVPPLSDESSDTNTAGPSLDPEDPQLPVSGGDGGDAGYESEEFDEEDETVHLSQIASFGSMLWMLFFTTIFIYGAVVPFFHVCTDFMSIPDIISAAGSPLSGMLVDSIGDRTTLLVASCAMILLTHALLNFTTLTPIVPMVILGVAYSLFASALWVCVPFLVGRHQIATAYGLLTVALNLSLSVFPIVVAKIRQASGDPNDFNGMEIFFMALSAAALASCLALSLADWTVGGKKLLKPVALSTTETHPPVVPDTGEGGGGIVATQGMPAAARDELAATRPIIPSIQIMIPQHTSGSSPTSHATRSPRSAAGSAISDTTVRVVGEGLLVKTPTTVQPRFKLRT</sequence>